<dbReference type="NCBIfam" id="TIGR01167">
    <property type="entry name" value="LPXTG_anchor"/>
    <property type="match status" value="1"/>
</dbReference>
<keyword evidence="1" id="KW-0812">Transmembrane</keyword>
<gene>
    <name evidence="2" type="ORF">C8N46_10521</name>
</gene>
<comment type="caution">
    <text evidence="2">The sequence shown here is derived from an EMBL/GenBank/DDBJ whole genome shotgun (WGS) entry which is preliminary data.</text>
</comment>
<evidence type="ECO:0000256" key="1">
    <source>
        <dbReference type="SAM" id="Phobius"/>
    </source>
</evidence>
<feature type="transmembrane region" description="Helical" evidence="1">
    <location>
        <begin position="45"/>
        <end position="64"/>
    </location>
</feature>
<accession>A0A2T6BY22</accession>
<sequence>MNKSIKMVLLIAGIALIAYGIYMVISPETSVDIAVAEIEGQDNTNAFITIGLGIVALLGGLLGGKK</sequence>
<keyword evidence="1" id="KW-1133">Transmembrane helix</keyword>
<organism evidence="2 3">
    <name type="scientific">Kordia periserrulae</name>
    <dbReference type="NCBI Taxonomy" id="701523"/>
    <lineage>
        <taxon>Bacteria</taxon>
        <taxon>Pseudomonadati</taxon>
        <taxon>Bacteroidota</taxon>
        <taxon>Flavobacteriia</taxon>
        <taxon>Flavobacteriales</taxon>
        <taxon>Flavobacteriaceae</taxon>
        <taxon>Kordia</taxon>
    </lineage>
</organism>
<keyword evidence="3" id="KW-1185">Reference proteome</keyword>
<proteinExistence type="predicted"/>
<protein>
    <submittedName>
        <fullName evidence="2">LPXTG-motif cell wall-anchored protein</fullName>
    </submittedName>
</protein>
<dbReference type="EMBL" id="QBKT01000005">
    <property type="protein sequence ID" value="PTX60867.1"/>
    <property type="molecule type" value="Genomic_DNA"/>
</dbReference>
<dbReference type="Proteomes" id="UP000244090">
    <property type="component" value="Unassembled WGS sequence"/>
</dbReference>
<reference evidence="2 3" key="1">
    <citation type="submission" date="2018-04" db="EMBL/GenBank/DDBJ databases">
        <title>Genomic Encyclopedia of Archaeal and Bacterial Type Strains, Phase II (KMG-II): from individual species to whole genera.</title>
        <authorList>
            <person name="Goeker M."/>
        </authorList>
    </citation>
    <scope>NUCLEOTIDE SEQUENCE [LARGE SCALE GENOMIC DNA]</scope>
    <source>
        <strain evidence="2 3">DSM 25731</strain>
    </source>
</reference>
<dbReference type="AlphaFoldDB" id="A0A2T6BY22"/>
<feature type="transmembrane region" description="Helical" evidence="1">
    <location>
        <begin position="7"/>
        <end position="25"/>
    </location>
</feature>
<evidence type="ECO:0000313" key="3">
    <source>
        <dbReference type="Proteomes" id="UP000244090"/>
    </source>
</evidence>
<keyword evidence="1" id="KW-0472">Membrane</keyword>
<name>A0A2T6BY22_9FLAO</name>
<evidence type="ECO:0000313" key="2">
    <source>
        <dbReference type="EMBL" id="PTX60867.1"/>
    </source>
</evidence>
<dbReference type="RefSeq" id="WP_108115000.1">
    <property type="nucleotide sequence ID" value="NZ_QBKT01000005.1"/>
</dbReference>